<feature type="chain" id="PRO_5046042603" description="Secreted protein" evidence="1">
    <location>
        <begin position="38"/>
        <end position="99"/>
    </location>
</feature>
<protein>
    <recommendedName>
        <fullName evidence="4">Secreted protein</fullName>
    </recommendedName>
</protein>
<dbReference type="Proteomes" id="UP001444071">
    <property type="component" value="Unassembled WGS sequence"/>
</dbReference>
<accession>A0ABV0X5R1</accession>
<proteinExistence type="predicted"/>
<comment type="caution">
    <text evidence="2">The sequence shown here is derived from an EMBL/GenBank/DDBJ whole genome shotgun (WGS) entry which is preliminary data.</text>
</comment>
<keyword evidence="3" id="KW-1185">Reference proteome</keyword>
<evidence type="ECO:0000256" key="1">
    <source>
        <dbReference type="SAM" id="SignalP"/>
    </source>
</evidence>
<reference evidence="2 3" key="1">
    <citation type="submission" date="2021-06" db="EMBL/GenBank/DDBJ databases">
        <authorList>
            <person name="Palmer J.M."/>
        </authorList>
    </citation>
    <scope>NUCLEOTIDE SEQUENCE [LARGE SCALE GENOMIC DNA]</scope>
    <source>
        <strain evidence="2 3">XR_2019</strain>
        <tissue evidence="2">Muscle</tissue>
    </source>
</reference>
<feature type="signal peptide" evidence="1">
    <location>
        <begin position="1"/>
        <end position="37"/>
    </location>
</feature>
<keyword evidence="1" id="KW-0732">Signal</keyword>
<evidence type="ECO:0000313" key="3">
    <source>
        <dbReference type="Proteomes" id="UP001444071"/>
    </source>
</evidence>
<evidence type="ECO:0008006" key="4">
    <source>
        <dbReference type="Google" id="ProtNLM"/>
    </source>
</evidence>
<organism evidence="2 3">
    <name type="scientific">Xenotaenia resolanae</name>
    <dbReference type="NCBI Taxonomy" id="208358"/>
    <lineage>
        <taxon>Eukaryota</taxon>
        <taxon>Metazoa</taxon>
        <taxon>Chordata</taxon>
        <taxon>Craniata</taxon>
        <taxon>Vertebrata</taxon>
        <taxon>Euteleostomi</taxon>
        <taxon>Actinopterygii</taxon>
        <taxon>Neopterygii</taxon>
        <taxon>Teleostei</taxon>
        <taxon>Neoteleostei</taxon>
        <taxon>Acanthomorphata</taxon>
        <taxon>Ovalentaria</taxon>
        <taxon>Atherinomorphae</taxon>
        <taxon>Cyprinodontiformes</taxon>
        <taxon>Goodeidae</taxon>
        <taxon>Xenotaenia</taxon>
    </lineage>
</organism>
<evidence type="ECO:0000313" key="2">
    <source>
        <dbReference type="EMBL" id="MEQ2276642.1"/>
    </source>
</evidence>
<gene>
    <name evidence="2" type="ORF">XENORESO_000888</name>
</gene>
<name>A0ABV0X5R1_9TELE</name>
<dbReference type="EMBL" id="JAHRIM010090194">
    <property type="protein sequence ID" value="MEQ2276642.1"/>
    <property type="molecule type" value="Genomic_DNA"/>
</dbReference>
<sequence>MCSHSFCVSIAQLSKPASMLLLMGLLNVITRLETVLCSDTLNTRQEQKGFLLTSLKEVVQKVLMWKNDCSVLRDVTALHDLGGQCLDMVHLPSGNLSII</sequence>